<accession>A0AB34HSW1</accession>
<keyword evidence="2" id="KW-1185">Reference proteome</keyword>
<dbReference type="EMBL" id="JAIQCJ010000577">
    <property type="protein sequence ID" value="KAJ8795273.1"/>
    <property type="molecule type" value="Genomic_DNA"/>
</dbReference>
<evidence type="ECO:0000313" key="2">
    <source>
        <dbReference type="Proteomes" id="UP001159641"/>
    </source>
</evidence>
<proteinExistence type="predicted"/>
<gene>
    <name evidence="1" type="ORF">J1605_018288</name>
</gene>
<dbReference type="AlphaFoldDB" id="A0AB34HSW1"/>
<comment type="caution">
    <text evidence="1">The sequence shown here is derived from an EMBL/GenBank/DDBJ whole genome shotgun (WGS) entry which is preliminary data.</text>
</comment>
<name>A0AB34HSW1_ESCRO</name>
<evidence type="ECO:0000313" key="1">
    <source>
        <dbReference type="EMBL" id="KAJ8795273.1"/>
    </source>
</evidence>
<organism evidence="1 2">
    <name type="scientific">Eschrichtius robustus</name>
    <name type="common">California gray whale</name>
    <name type="synonym">Eschrichtius gibbosus</name>
    <dbReference type="NCBI Taxonomy" id="9764"/>
    <lineage>
        <taxon>Eukaryota</taxon>
        <taxon>Metazoa</taxon>
        <taxon>Chordata</taxon>
        <taxon>Craniata</taxon>
        <taxon>Vertebrata</taxon>
        <taxon>Euteleostomi</taxon>
        <taxon>Mammalia</taxon>
        <taxon>Eutheria</taxon>
        <taxon>Laurasiatheria</taxon>
        <taxon>Artiodactyla</taxon>
        <taxon>Whippomorpha</taxon>
        <taxon>Cetacea</taxon>
        <taxon>Mysticeti</taxon>
        <taxon>Eschrichtiidae</taxon>
        <taxon>Eschrichtius</taxon>
    </lineage>
</organism>
<protein>
    <submittedName>
        <fullName evidence="1">Uncharacterized protein</fullName>
    </submittedName>
</protein>
<dbReference type="Proteomes" id="UP001159641">
    <property type="component" value="Unassembled WGS sequence"/>
</dbReference>
<sequence>MARWISPRDWCGGDCGFQTEGLHYAKDALPVAPYRGLVGEAMMSVCIASDVNLHHLVKVVATSFHSGSWWQSWRLCRVQGACPAAWVDGCEAQRLSDLPARLRRFRTRIENVDQASFK</sequence>
<reference evidence="1 2" key="1">
    <citation type="submission" date="2022-11" db="EMBL/GenBank/DDBJ databases">
        <title>Whole genome sequence of Eschrichtius robustus ER-17-0199.</title>
        <authorList>
            <person name="Bruniche-Olsen A."/>
            <person name="Black A.N."/>
            <person name="Fields C.J."/>
            <person name="Walden K."/>
            <person name="Dewoody J.A."/>
        </authorList>
    </citation>
    <scope>NUCLEOTIDE SEQUENCE [LARGE SCALE GENOMIC DNA]</scope>
    <source>
        <strain evidence="1">ER-17-0199</strain>
        <tissue evidence="1">Blubber</tissue>
    </source>
</reference>